<dbReference type="KEGG" id="blau:DQQ01_15110"/>
<dbReference type="Proteomes" id="UP000250003">
    <property type="component" value="Chromosome"/>
</dbReference>
<reference evidence="3" key="1">
    <citation type="submission" date="2018-06" db="EMBL/GenBank/DDBJ databases">
        <title>Description of Blautia argi sp. nov., a new anaerobic isolated from dog feces.</title>
        <authorList>
            <person name="Chang Y.-H."/>
            <person name="Paek J."/>
            <person name="Shin Y."/>
        </authorList>
    </citation>
    <scope>NUCLEOTIDE SEQUENCE [LARGE SCALE GENOMIC DNA]</scope>
    <source>
        <strain evidence="3">KCTC 15426</strain>
    </source>
</reference>
<proteinExistence type="predicted"/>
<dbReference type="OrthoDB" id="9801841at2"/>
<evidence type="ECO:0000313" key="2">
    <source>
        <dbReference type="EMBL" id="AWY99230.1"/>
    </source>
</evidence>
<dbReference type="GO" id="GO:0004722">
    <property type="term" value="F:protein serine/threonine phosphatase activity"/>
    <property type="evidence" value="ECO:0007669"/>
    <property type="project" value="InterPro"/>
</dbReference>
<dbReference type="AlphaFoldDB" id="A0A2Z4UDY0"/>
<accession>A0A2Z4UDY0</accession>
<dbReference type="PANTHER" id="PTHR47992">
    <property type="entry name" value="PROTEIN PHOSPHATASE"/>
    <property type="match status" value="1"/>
</dbReference>
<gene>
    <name evidence="2" type="ORF">DQQ01_15110</name>
</gene>
<dbReference type="InterPro" id="IPR001932">
    <property type="entry name" value="PPM-type_phosphatase-like_dom"/>
</dbReference>
<dbReference type="InterPro" id="IPR015655">
    <property type="entry name" value="PP2C"/>
</dbReference>
<evidence type="ECO:0000313" key="3">
    <source>
        <dbReference type="Proteomes" id="UP000250003"/>
    </source>
</evidence>
<dbReference type="RefSeq" id="WP_111920674.1">
    <property type="nucleotide sequence ID" value="NZ_CP030280.1"/>
</dbReference>
<protein>
    <submittedName>
        <fullName evidence="2">Serine/threonine-protein phosphatase</fullName>
    </submittedName>
</protein>
<dbReference type="SUPFAM" id="SSF81606">
    <property type="entry name" value="PP2C-like"/>
    <property type="match status" value="1"/>
</dbReference>
<dbReference type="Gene3D" id="3.60.40.10">
    <property type="entry name" value="PPM-type phosphatase domain"/>
    <property type="match status" value="1"/>
</dbReference>
<dbReference type="SMART" id="SM00332">
    <property type="entry name" value="PP2Cc"/>
    <property type="match status" value="1"/>
</dbReference>
<name>A0A2Z4UDY0_9FIRM</name>
<dbReference type="Pfam" id="PF13672">
    <property type="entry name" value="PP2C_2"/>
    <property type="match status" value="1"/>
</dbReference>
<dbReference type="CDD" id="cd00143">
    <property type="entry name" value="PP2Cc"/>
    <property type="match status" value="1"/>
</dbReference>
<dbReference type="EMBL" id="CP030280">
    <property type="protein sequence ID" value="AWY99230.1"/>
    <property type="molecule type" value="Genomic_DNA"/>
</dbReference>
<dbReference type="InterPro" id="IPR036457">
    <property type="entry name" value="PPM-type-like_dom_sf"/>
</dbReference>
<dbReference type="SMART" id="SM00331">
    <property type="entry name" value="PP2C_SIG"/>
    <property type="match status" value="1"/>
</dbReference>
<feature type="domain" description="PPM-type phosphatase" evidence="1">
    <location>
        <begin position="4"/>
        <end position="254"/>
    </location>
</feature>
<sequence>MNYLTAVHTDVGIRKKTNQDSVLIETAATDYGQVLLSVVCDGMGGLAKGEVASAILVKAFSNWFHREFPEILYKGMEANTLRSSWTNLILEQNQKIKEYGLNCNVSLGTTAAAMLLTDHIYYIINVGDSRVYYLKDGITQMTVDQTFVQREMDLGRMTLEEAGNHPRRNVLLQCVGASSVIEPDFYVGEFEKDSVFMMCSDGFRHVIQPEEFYERLKPELMVTEEKMKESAVYFTELNKSRREDDNISVVLIRAY</sequence>
<organism evidence="2 3">
    <name type="scientific">Blautia argi</name>
    <dbReference type="NCBI Taxonomy" id="1912897"/>
    <lineage>
        <taxon>Bacteria</taxon>
        <taxon>Bacillati</taxon>
        <taxon>Bacillota</taxon>
        <taxon>Clostridia</taxon>
        <taxon>Lachnospirales</taxon>
        <taxon>Lachnospiraceae</taxon>
        <taxon>Blautia</taxon>
    </lineage>
</organism>
<dbReference type="PROSITE" id="PS51746">
    <property type="entry name" value="PPM_2"/>
    <property type="match status" value="1"/>
</dbReference>
<keyword evidence="3" id="KW-1185">Reference proteome</keyword>
<evidence type="ECO:0000259" key="1">
    <source>
        <dbReference type="PROSITE" id="PS51746"/>
    </source>
</evidence>